<name>A0AAW1Y2K6_RUBAR</name>
<evidence type="ECO:0000313" key="2">
    <source>
        <dbReference type="EMBL" id="KAK9943486.1"/>
    </source>
</evidence>
<evidence type="ECO:0000313" key="3">
    <source>
        <dbReference type="Proteomes" id="UP001457282"/>
    </source>
</evidence>
<organism evidence="2 3">
    <name type="scientific">Rubus argutus</name>
    <name type="common">Southern blackberry</name>
    <dbReference type="NCBI Taxonomy" id="59490"/>
    <lineage>
        <taxon>Eukaryota</taxon>
        <taxon>Viridiplantae</taxon>
        <taxon>Streptophyta</taxon>
        <taxon>Embryophyta</taxon>
        <taxon>Tracheophyta</taxon>
        <taxon>Spermatophyta</taxon>
        <taxon>Magnoliopsida</taxon>
        <taxon>eudicotyledons</taxon>
        <taxon>Gunneridae</taxon>
        <taxon>Pentapetalae</taxon>
        <taxon>rosids</taxon>
        <taxon>fabids</taxon>
        <taxon>Rosales</taxon>
        <taxon>Rosaceae</taxon>
        <taxon>Rosoideae</taxon>
        <taxon>Rosoideae incertae sedis</taxon>
        <taxon>Rubus</taxon>
    </lineage>
</organism>
<accession>A0AAW1Y2K6</accession>
<evidence type="ECO:0000256" key="1">
    <source>
        <dbReference type="SAM" id="MobiDB-lite"/>
    </source>
</evidence>
<sequence>MLGFCGGIRAWSLDGDLACGRRQWRRSVVFTMKPGSGRRLGGGGGAVKSTMSSARWIRGFKAAKVQLVIDGVATNWQGQLDVNDDELPHGYPPSTPDVKQPSHLADTTITLSRAP</sequence>
<keyword evidence="3" id="KW-1185">Reference proteome</keyword>
<comment type="caution">
    <text evidence="2">The sequence shown here is derived from an EMBL/GenBank/DDBJ whole genome shotgun (WGS) entry which is preliminary data.</text>
</comment>
<feature type="region of interest" description="Disordered" evidence="1">
    <location>
        <begin position="83"/>
        <end position="115"/>
    </location>
</feature>
<feature type="compositionally biased region" description="Polar residues" evidence="1">
    <location>
        <begin position="105"/>
        <end position="115"/>
    </location>
</feature>
<dbReference type="AlphaFoldDB" id="A0AAW1Y2K6"/>
<protein>
    <submittedName>
        <fullName evidence="2">Uncharacterized protein</fullName>
    </submittedName>
</protein>
<gene>
    <name evidence="2" type="ORF">M0R45_009093</name>
</gene>
<dbReference type="EMBL" id="JBEDUW010000002">
    <property type="protein sequence ID" value="KAK9943486.1"/>
    <property type="molecule type" value="Genomic_DNA"/>
</dbReference>
<proteinExistence type="predicted"/>
<reference evidence="2 3" key="1">
    <citation type="journal article" date="2023" name="G3 (Bethesda)">
        <title>A chromosome-length genome assembly and annotation of blackberry (Rubus argutus, cv. 'Hillquist').</title>
        <authorList>
            <person name="Bruna T."/>
            <person name="Aryal R."/>
            <person name="Dudchenko O."/>
            <person name="Sargent D.J."/>
            <person name="Mead D."/>
            <person name="Buti M."/>
            <person name="Cavallini A."/>
            <person name="Hytonen T."/>
            <person name="Andres J."/>
            <person name="Pham M."/>
            <person name="Weisz D."/>
            <person name="Mascagni F."/>
            <person name="Usai G."/>
            <person name="Natali L."/>
            <person name="Bassil N."/>
            <person name="Fernandez G.E."/>
            <person name="Lomsadze A."/>
            <person name="Armour M."/>
            <person name="Olukolu B."/>
            <person name="Poorten T."/>
            <person name="Britton C."/>
            <person name="Davik J."/>
            <person name="Ashrafi H."/>
            <person name="Aiden E.L."/>
            <person name="Borodovsky M."/>
            <person name="Worthington M."/>
        </authorList>
    </citation>
    <scope>NUCLEOTIDE SEQUENCE [LARGE SCALE GENOMIC DNA]</scope>
    <source>
        <strain evidence="2">PI 553951</strain>
    </source>
</reference>
<dbReference type="Proteomes" id="UP001457282">
    <property type="component" value="Unassembled WGS sequence"/>
</dbReference>